<keyword evidence="9 12" id="KW-0520">NAD</keyword>
<keyword evidence="7 12" id="KW-0408">Iron</keyword>
<dbReference type="Gene3D" id="3.30.70.3270">
    <property type="match status" value="1"/>
</dbReference>
<organism evidence="14 15">
    <name type="scientific">Candidatus Geothrix skivensis</name>
    <dbReference type="NCBI Taxonomy" id="2954439"/>
    <lineage>
        <taxon>Bacteria</taxon>
        <taxon>Pseudomonadati</taxon>
        <taxon>Acidobacteriota</taxon>
        <taxon>Holophagae</taxon>
        <taxon>Holophagales</taxon>
        <taxon>Holophagaceae</taxon>
        <taxon>Geothrix</taxon>
    </lineage>
</organism>
<evidence type="ECO:0000256" key="10">
    <source>
        <dbReference type="ARBA" id="ARBA00023075"/>
    </source>
</evidence>
<dbReference type="GO" id="GO:0005886">
    <property type="term" value="C:plasma membrane"/>
    <property type="evidence" value="ECO:0007669"/>
    <property type="project" value="UniProtKB-SubCell"/>
</dbReference>
<evidence type="ECO:0000256" key="5">
    <source>
        <dbReference type="ARBA" id="ARBA00022737"/>
    </source>
</evidence>
<evidence type="ECO:0000256" key="8">
    <source>
        <dbReference type="ARBA" id="ARBA00023014"/>
    </source>
</evidence>
<dbReference type="PROSITE" id="PS51379">
    <property type="entry name" value="4FE4S_FER_2"/>
    <property type="match status" value="2"/>
</dbReference>
<evidence type="ECO:0000313" key="15">
    <source>
        <dbReference type="Proteomes" id="UP000886657"/>
    </source>
</evidence>
<dbReference type="EC" id="7.1.1.-" evidence="12"/>
<dbReference type="GO" id="GO:0051539">
    <property type="term" value="F:4 iron, 4 sulfur cluster binding"/>
    <property type="evidence" value="ECO:0007669"/>
    <property type="project" value="UniProtKB-KW"/>
</dbReference>
<feature type="domain" description="4Fe-4S ferredoxin-type" evidence="13">
    <location>
        <begin position="100"/>
        <end position="131"/>
    </location>
</feature>
<dbReference type="SUPFAM" id="SSF54862">
    <property type="entry name" value="4Fe-4S ferredoxins"/>
    <property type="match status" value="1"/>
</dbReference>
<keyword evidence="2 12" id="KW-0004">4Fe-4S</keyword>
<keyword evidence="8 12" id="KW-0411">Iron-sulfur</keyword>
<evidence type="ECO:0000256" key="12">
    <source>
        <dbReference type="HAMAP-Rule" id="MF_01351"/>
    </source>
</evidence>
<feature type="domain" description="4Fe-4S ferredoxin-type" evidence="13">
    <location>
        <begin position="59"/>
        <end position="91"/>
    </location>
</feature>
<protein>
    <recommendedName>
        <fullName evidence="12">NADH-quinone oxidoreductase subunit I</fullName>
        <ecNumber evidence="12">7.1.1.-</ecNumber>
    </recommendedName>
    <alternativeName>
        <fullName evidence="12">NADH dehydrogenase I subunit I</fullName>
    </alternativeName>
    <alternativeName>
        <fullName evidence="12">NDH-1 subunit I</fullName>
    </alternativeName>
</protein>
<comment type="subcellular location">
    <subcellularLocation>
        <location evidence="12">Cell membrane</location>
        <topology evidence="12">Peripheral membrane protein</topology>
    </subcellularLocation>
</comment>
<feature type="binding site" evidence="12">
    <location>
        <position position="77"/>
    </location>
    <ligand>
        <name>[4Fe-4S] cluster</name>
        <dbReference type="ChEBI" id="CHEBI:49883"/>
        <label>1</label>
    </ligand>
</feature>
<keyword evidence="10 12" id="KW-0830">Ubiquinone</keyword>
<feature type="binding site" evidence="12">
    <location>
        <position position="121"/>
    </location>
    <ligand>
        <name>[4Fe-4S] cluster</name>
        <dbReference type="ChEBI" id="CHEBI:49883"/>
        <label>1</label>
    </ligand>
</feature>
<evidence type="ECO:0000259" key="13">
    <source>
        <dbReference type="PROSITE" id="PS51379"/>
    </source>
</evidence>
<comment type="subunit">
    <text evidence="12">NDH-1 is composed of 14 different subunits. Subunits NuoA, H, J, K, L, M, N constitute the membrane sector of the complex.</text>
</comment>
<keyword evidence="5" id="KW-0677">Repeat</keyword>
<evidence type="ECO:0000256" key="3">
    <source>
        <dbReference type="ARBA" id="ARBA00022719"/>
    </source>
</evidence>
<comment type="function">
    <text evidence="12">NDH-1 shuttles electrons from NADH, via FMN and iron-sulfur (Fe-S) centers, to quinones in the respiratory chain. The immediate electron acceptor for the enzyme in this species is believed to be ubiquinone. Couples the redox reaction to proton translocation (for every two electrons transferred, four hydrogen ions are translocated across the cytoplasmic membrane), and thus conserves the redox energy in a proton gradient.</text>
</comment>
<comment type="similarity">
    <text evidence="12">Belongs to the complex I 23 kDa subunit family.</text>
</comment>
<evidence type="ECO:0000256" key="7">
    <source>
        <dbReference type="ARBA" id="ARBA00023004"/>
    </source>
</evidence>
<evidence type="ECO:0000256" key="1">
    <source>
        <dbReference type="ARBA" id="ARBA00022475"/>
    </source>
</evidence>
<dbReference type="GO" id="GO:0005506">
    <property type="term" value="F:iron ion binding"/>
    <property type="evidence" value="ECO:0007669"/>
    <property type="project" value="UniProtKB-UniRule"/>
</dbReference>
<dbReference type="GO" id="GO:0048038">
    <property type="term" value="F:quinone binding"/>
    <property type="evidence" value="ECO:0007669"/>
    <property type="project" value="UniProtKB-KW"/>
</dbReference>
<dbReference type="InterPro" id="IPR010226">
    <property type="entry name" value="NADH_quinone_OxRdtase_chainI"/>
</dbReference>
<gene>
    <name evidence="12" type="primary">nuoI</name>
    <name evidence="14" type="ORF">IPP58_10080</name>
</gene>
<evidence type="ECO:0000256" key="2">
    <source>
        <dbReference type="ARBA" id="ARBA00022485"/>
    </source>
</evidence>
<feature type="binding site" evidence="12">
    <location>
        <position position="81"/>
    </location>
    <ligand>
        <name>[4Fe-4S] cluster</name>
        <dbReference type="ChEBI" id="CHEBI:49883"/>
        <label>2</label>
    </ligand>
</feature>
<dbReference type="Proteomes" id="UP000886657">
    <property type="component" value="Unassembled WGS sequence"/>
</dbReference>
<keyword evidence="1 12" id="KW-1003">Cell membrane</keyword>
<dbReference type="PANTHER" id="PTHR10849:SF24">
    <property type="entry name" value="NADH-QUINONE OXIDOREDUCTASE SUBUNIT I 2"/>
    <property type="match status" value="1"/>
</dbReference>
<evidence type="ECO:0000256" key="11">
    <source>
        <dbReference type="ARBA" id="ARBA00023136"/>
    </source>
</evidence>
<keyword evidence="11 12" id="KW-0472">Membrane</keyword>
<feature type="binding site" evidence="12">
    <location>
        <position position="74"/>
    </location>
    <ligand>
        <name>[4Fe-4S] cluster</name>
        <dbReference type="ChEBI" id="CHEBI:49883"/>
        <label>1</label>
    </ligand>
</feature>
<dbReference type="InterPro" id="IPR017900">
    <property type="entry name" value="4Fe4S_Fe_S_CS"/>
</dbReference>
<evidence type="ECO:0000256" key="6">
    <source>
        <dbReference type="ARBA" id="ARBA00022967"/>
    </source>
</evidence>
<sequence length="167" mass="19192">MNKLLRTLIPFDIAKGLSITGKHFAKVFFTANRRKVPFHIVSEYPEVVAKMQPRFRGRLTLLKDEQGEIKCVCCMACEKICPTQVITIEKGKKEGRKMPFPVRYDFEMERCIFCEFCVESCGFDSIILNHQFELAAYNREDFSLGMEGLEQNMFVPSPVGKFSVADD</sequence>
<dbReference type="GO" id="GO:0050136">
    <property type="term" value="F:NADH dehydrogenase (quinone) (non-electrogenic) activity"/>
    <property type="evidence" value="ECO:0007669"/>
    <property type="project" value="UniProtKB-UniRule"/>
</dbReference>
<dbReference type="Pfam" id="PF12838">
    <property type="entry name" value="Fer4_7"/>
    <property type="match status" value="1"/>
</dbReference>
<proteinExistence type="inferred from homology"/>
<comment type="caution">
    <text evidence="14">The sequence shown here is derived from an EMBL/GenBank/DDBJ whole genome shotgun (WGS) entry which is preliminary data.</text>
</comment>
<dbReference type="HAMAP" id="MF_01351">
    <property type="entry name" value="NDH1_NuoI"/>
    <property type="match status" value="1"/>
</dbReference>
<evidence type="ECO:0000256" key="4">
    <source>
        <dbReference type="ARBA" id="ARBA00022723"/>
    </source>
</evidence>
<dbReference type="AlphaFoldDB" id="A0A9D7SIG6"/>
<accession>A0A9D7SIG6</accession>
<keyword evidence="6 12" id="KW-1278">Translocase</keyword>
<comment type="cofactor">
    <cofactor evidence="12">
        <name>[4Fe-4S] cluster</name>
        <dbReference type="ChEBI" id="CHEBI:49883"/>
    </cofactor>
    <text evidence="12">Binds 2 [4Fe-4S] clusters per subunit.</text>
</comment>
<dbReference type="PANTHER" id="PTHR10849">
    <property type="entry name" value="NADH DEHYDROGENASE UBIQUINONE IRON-SULFUR PROTEIN 8, MITOCHONDRIAL"/>
    <property type="match status" value="1"/>
</dbReference>
<feature type="binding site" evidence="12">
    <location>
        <position position="71"/>
    </location>
    <ligand>
        <name>[4Fe-4S] cluster</name>
        <dbReference type="ChEBI" id="CHEBI:49883"/>
        <label>1</label>
    </ligand>
</feature>
<comment type="catalytic activity">
    <reaction evidence="12">
        <text>a quinone + NADH + 5 H(+)(in) = a quinol + NAD(+) + 4 H(+)(out)</text>
        <dbReference type="Rhea" id="RHEA:57888"/>
        <dbReference type="ChEBI" id="CHEBI:15378"/>
        <dbReference type="ChEBI" id="CHEBI:24646"/>
        <dbReference type="ChEBI" id="CHEBI:57540"/>
        <dbReference type="ChEBI" id="CHEBI:57945"/>
        <dbReference type="ChEBI" id="CHEBI:132124"/>
    </reaction>
</comment>
<reference evidence="14" key="1">
    <citation type="submission" date="2020-10" db="EMBL/GenBank/DDBJ databases">
        <title>Connecting structure to function with the recovery of over 1000 high-quality activated sludge metagenome-assembled genomes encoding full-length rRNA genes using long-read sequencing.</title>
        <authorList>
            <person name="Singleton C.M."/>
            <person name="Petriglieri F."/>
            <person name="Kristensen J.M."/>
            <person name="Kirkegaard R.H."/>
            <person name="Michaelsen T.Y."/>
            <person name="Andersen M.H."/>
            <person name="Karst S.M."/>
            <person name="Dueholm M.S."/>
            <person name="Nielsen P.H."/>
            <person name="Albertsen M."/>
        </authorList>
    </citation>
    <scope>NUCLEOTIDE SEQUENCE</scope>
    <source>
        <strain evidence="14">Skiv_18-Q3-R9-52_MAXAC.067</strain>
    </source>
</reference>
<keyword evidence="3 12" id="KW-0874">Quinone</keyword>
<feature type="binding site" evidence="12">
    <location>
        <position position="114"/>
    </location>
    <ligand>
        <name>[4Fe-4S] cluster</name>
        <dbReference type="ChEBI" id="CHEBI:49883"/>
        <label>2</label>
    </ligand>
</feature>
<dbReference type="EMBL" id="JADKIO010000007">
    <property type="protein sequence ID" value="MBK9796828.1"/>
    <property type="molecule type" value="Genomic_DNA"/>
</dbReference>
<feature type="binding site" evidence="12">
    <location>
        <position position="117"/>
    </location>
    <ligand>
        <name>[4Fe-4S] cluster</name>
        <dbReference type="ChEBI" id="CHEBI:49883"/>
        <label>2</label>
    </ligand>
</feature>
<feature type="binding site" evidence="12">
    <location>
        <position position="111"/>
    </location>
    <ligand>
        <name>[4Fe-4S] cluster</name>
        <dbReference type="ChEBI" id="CHEBI:49883"/>
        <label>2</label>
    </ligand>
</feature>
<dbReference type="InterPro" id="IPR017896">
    <property type="entry name" value="4Fe4S_Fe-S-bd"/>
</dbReference>
<name>A0A9D7SIG6_9BACT</name>
<dbReference type="PROSITE" id="PS00198">
    <property type="entry name" value="4FE4S_FER_1"/>
    <property type="match status" value="2"/>
</dbReference>
<keyword evidence="4 12" id="KW-0479">Metal-binding</keyword>
<evidence type="ECO:0000313" key="14">
    <source>
        <dbReference type="EMBL" id="MBK9796828.1"/>
    </source>
</evidence>
<evidence type="ECO:0000256" key="9">
    <source>
        <dbReference type="ARBA" id="ARBA00023027"/>
    </source>
</evidence>